<evidence type="ECO:0000313" key="1">
    <source>
        <dbReference type="EMBL" id="MBG2879953.1"/>
    </source>
</evidence>
<accession>A0ABS0IVD2</accession>
<evidence type="ECO:0000313" key="2">
    <source>
        <dbReference type="Proteomes" id="UP000614721"/>
    </source>
</evidence>
<protein>
    <submittedName>
        <fullName evidence="1">Uncharacterized protein</fullName>
    </submittedName>
</protein>
<reference evidence="1 2" key="1">
    <citation type="submission" date="2020-11" db="EMBL/GenBank/DDBJ databases">
        <title>Enhanced detection system for hospital associated transmission using whole genome sequencing surveillance.</title>
        <authorList>
            <person name="Harrison L.H."/>
            <person name="Van Tyne D."/>
            <person name="Marsh J.W."/>
            <person name="Griffith M.P."/>
            <person name="Snyder D.J."/>
            <person name="Cooper V.S."/>
            <person name="Mustapha M."/>
        </authorList>
    </citation>
    <scope>NUCLEOTIDE SEQUENCE [LARGE SCALE GENOMIC DNA]</scope>
    <source>
        <strain evidence="1 2">PR00075</strain>
    </source>
</reference>
<dbReference type="EMBL" id="JADSJP010000018">
    <property type="protein sequence ID" value="MBG2879953.1"/>
    <property type="molecule type" value="Genomic_DNA"/>
</dbReference>
<dbReference type="Proteomes" id="UP000614721">
    <property type="component" value="Unassembled WGS sequence"/>
</dbReference>
<keyword evidence="2" id="KW-1185">Reference proteome</keyword>
<comment type="caution">
    <text evidence="1">The sequence shown here is derived from an EMBL/GenBank/DDBJ whole genome shotgun (WGS) entry which is preliminary data.</text>
</comment>
<organism evidence="1 2">
    <name type="scientific">Proteus alimentorum</name>
    <dbReference type="NCBI Taxonomy" id="1973495"/>
    <lineage>
        <taxon>Bacteria</taxon>
        <taxon>Pseudomonadati</taxon>
        <taxon>Pseudomonadota</taxon>
        <taxon>Gammaproteobacteria</taxon>
        <taxon>Enterobacterales</taxon>
        <taxon>Morganellaceae</taxon>
        <taxon>Proteus</taxon>
    </lineage>
</organism>
<sequence length="604" mass="67667">MSELSDCLQCNNYRFYLEIQLVDDKGYPLNDIPLLLLERGTEKQHQGITDPFGLLKIEGLSNRPLQLTIDAQKLADKLTTEPLGSVIHTNYASIEQYCSTEKYVLSSNHIAGDFNQQLPDIVHEMSQGQIQRSSHYRNCQKGYSIFPPYNQRIVISIRSIAEPVFAKSELRGLGNTHAGTLNESVCHFGRCNLNGLKEGEFAQAMMFPFPAPSLFLGGSGIMAGAGINAVHQSIEQDFDNISTRPIFPKFKDRESLVSTSFVMAGGLFWVSTGVFIRQLFNDDTLSYDDLLEKAENNELVPTRIRIAVNDQGIAIPYHTAKGSGKEYVPIIKGELAYEYEANEVRSLGGYQSNDGLPSEITQANIYRFITQYGITYFLGITASGKIINLSVKADDQEIRLVNPGFPIQDPDELPPPHTGTPAQDLSEFNSNSAGGYQIYDEEPTTTVTPAPPDVDFRDFIFITPIADVPAIYVYLSKEYKKKIQKYEEEFGANNIHGLRRHGAGTTLEQQKYRAQTGYTPDAKFGNVVAATRFLNYKDQWEAIEKANELYDPEINKSGKFDFNMGRIVAEGYNKEGEYFETSVVRAAFDRRTGELYSIFGVEKE</sequence>
<dbReference type="RefSeq" id="WP_196568178.1">
    <property type="nucleotide sequence ID" value="NZ_JADRYY010000023.1"/>
</dbReference>
<proteinExistence type="predicted"/>
<name>A0ABS0IVD2_9GAMM</name>
<gene>
    <name evidence="1" type="ORF">I4902_11795</name>
</gene>